<dbReference type="PROSITE" id="PS00759">
    <property type="entry name" value="ARGE_DAPE_CPG2_2"/>
    <property type="match status" value="1"/>
</dbReference>
<dbReference type="EMBL" id="ML976990">
    <property type="protein sequence ID" value="KAF1957111.1"/>
    <property type="molecule type" value="Genomic_DNA"/>
</dbReference>
<dbReference type="OrthoDB" id="3064516at2759"/>
<sequence length="591" mass="65279">MAKNWGKQTFIEVPHLGTTPKRVPWRRLTIFLLATIFLLRNYIVDLTSTAHHQPAQKTPSTSQKCPQVSPLYPKRSTKELDEIDDYLQSSAFRNKTIERLAGAVRVPTQSYDDLGPVGVDPRWDIFYSFADYLSNTFPLVHATLQLEKVNTHALLYTWAGTDPSLKPTVLMAHQDVVPVPDSTVGSWTHPPFSGHFDGTFIWGRGSSDCKNQLIGILEAVETLIQAGFSPQRTLVLSFGFDEEISGQEGARHLSDTLVKKYGHHGVAVIIDEGAANLENWGAEWAIPGVAEKGYVDVDITVRMPGGHSSIPPKHNGIGVASDLITLIESSPYEPYLDEENPYLSLLYCGAEHAPDFPKPLKKLLHKREKKHSHTCTKKSKKDHLALEAAKAGPAIKYLFTTSVAVDLISGGVKTNALPERTAFTVNHRINVGSSSKAVFNHITSLAAQIARKYNLTLTPFNGTESPSSITLRARDTLLEPAPVTPTFLSSQSSTSHSGVSDLTPYEVLSGTTRALYSDSLFVAPGIMTGNTDTRYYWDLSEHIFRYGPGWDREQDGLGNIHTVDERIGIKGHVDGVRWFVGFLRNVDEARL</sequence>
<keyword evidence="3 7" id="KW-0479">Metal-binding</keyword>
<accession>A0A6A5TWW3</accession>
<evidence type="ECO:0000256" key="6">
    <source>
        <dbReference type="PIRSR" id="PIRSR037217-1"/>
    </source>
</evidence>
<dbReference type="PANTHER" id="PTHR45962:SF1">
    <property type="entry name" value="N-FATTY-ACYL-AMINO ACID SYNTHASE_HYDROLASE PM20D1"/>
    <property type="match status" value="1"/>
</dbReference>
<proteinExistence type="inferred from homology"/>
<evidence type="ECO:0000313" key="9">
    <source>
        <dbReference type="EMBL" id="KAF1957111.1"/>
    </source>
</evidence>
<evidence type="ECO:0000256" key="1">
    <source>
        <dbReference type="ARBA" id="ARBA00006247"/>
    </source>
</evidence>
<dbReference type="GO" id="GO:0004181">
    <property type="term" value="F:metallocarboxypeptidase activity"/>
    <property type="evidence" value="ECO:0007669"/>
    <property type="project" value="InterPro"/>
</dbReference>
<reference evidence="9" key="1">
    <citation type="journal article" date="2020" name="Stud. Mycol.">
        <title>101 Dothideomycetes genomes: a test case for predicting lifestyles and emergence of pathogens.</title>
        <authorList>
            <person name="Haridas S."/>
            <person name="Albert R."/>
            <person name="Binder M."/>
            <person name="Bloem J."/>
            <person name="Labutti K."/>
            <person name="Salamov A."/>
            <person name="Andreopoulos B."/>
            <person name="Baker S."/>
            <person name="Barry K."/>
            <person name="Bills G."/>
            <person name="Bluhm B."/>
            <person name="Cannon C."/>
            <person name="Castanera R."/>
            <person name="Culley D."/>
            <person name="Daum C."/>
            <person name="Ezra D."/>
            <person name="Gonzalez J."/>
            <person name="Henrissat B."/>
            <person name="Kuo A."/>
            <person name="Liang C."/>
            <person name="Lipzen A."/>
            <person name="Lutzoni F."/>
            <person name="Magnuson J."/>
            <person name="Mondo S."/>
            <person name="Nolan M."/>
            <person name="Ohm R."/>
            <person name="Pangilinan J."/>
            <person name="Park H.-J."/>
            <person name="Ramirez L."/>
            <person name="Alfaro M."/>
            <person name="Sun H."/>
            <person name="Tritt A."/>
            <person name="Yoshinaga Y."/>
            <person name="Zwiers L.-H."/>
            <person name="Turgeon B."/>
            <person name="Goodwin S."/>
            <person name="Spatafora J."/>
            <person name="Crous P."/>
            <person name="Grigoriev I."/>
        </authorList>
    </citation>
    <scope>NUCLEOTIDE SEQUENCE</scope>
    <source>
        <strain evidence="9">CBS 675.92</strain>
    </source>
</reference>
<feature type="active site" evidence="6">
    <location>
        <position position="175"/>
    </location>
</feature>
<dbReference type="PANTHER" id="PTHR45962">
    <property type="entry name" value="N-FATTY-ACYL-AMINO ACID SYNTHASE/HYDROLASE PM20D1"/>
    <property type="match status" value="1"/>
</dbReference>
<evidence type="ECO:0000256" key="5">
    <source>
        <dbReference type="ARBA" id="ARBA00022833"/>
    </source>
</evidence>
<dbReference type="InterPro" id="IPR017141">
    <property type="entry name" value="Pept_M20_carboxypep"/>
</dbReference>
<name>A0A6A5TWW3_9PLEO</name>
<protein>
    <submittedName>
        <fullName evidence="9">Vacuolar carboxypeptidase-like protein Cps1</fullName>
    </submittedName>
</protein>
<evidence type="ECO:0000259" key="8">
    <source>
        <dbReference type="Pfam" id="PF07687"/>
    </source>
</evidence>
<evidence type="ECO:0000256" key="7">
    <source>
        <dbReference type="PIRSR" id="PIRSR037217-2"/>
    </source>
</evidence>
<dbReference type="InterPro" id="IPR001261">
    <property type="entry name" value="ArgE/DapE_CS"/>
</dbReference>
<dbReference type="GO" id="GO:0051603">
    <property type="term" value="P:proteolysis involved in protein catabolic process"/>
    <property type="evidence" value="ECO:0007669"/>
    <property type="project" value="TreeGrafter"/>
</dbReference>
<feature type="binding site" evidence="7">
    <location>
        <position position="173"/>
    </location>
    <ligand>
        <name>Zn(2+)</name>
        <dbReference type="ChEBI" id="CHEBI:29105"/>
        <label>2</label>
    </ligand>
</feature>
<evidence type="ECO:0000256" key="3">
    <source>
        <dbReference type="ARBA" id="ARBA00022723"/>
    </source>
</evidence>
<gene>
    <name evidence="9" type="ORF">CC80DRAFT_491934</name>
</gene>
<feature type="binding site" evidence="7">
    <location>
        <position position="208"/>
    </location>
    <ligand>
        <name>Zn(2+)</name>
        <dbReference type="ChEBI" id="CHEBI:29105"/>
        <label>2</label>
    </ligand>
</feature>
<comment type="similarity">
    <text evidence="1">Belongs to the peptidase M20A family.</text>
</comment>
<dbReference type="InterPro" id="IPR036264">
    <property type="entry name" value="Bact_exopeptidase_dim_dom"/>
</dbReference>
<dbReference type="Gene3D" id="3.40.630.10">
    <property type="entry name" value="Zn peptidases"/>
    <property type="match status" value="1"/>
</dbReference>
<dbReference type="SUPFAM" id="SSF53187">
    <property type="entry name" value="Zn-dependent exopeptidases"/>
    <property type="match status" value="1"/>
</dbReference>
<dbReference type="InterPro" id="IPR047177">
    <property type="entry name" value="Pept_M20A"/>
</dbReference>
<dbReference type="Gene3D" id="1.10.150.900">
    <property type="match status" value="1"/>
</dbReference>
<organism evidence="9 10">
    <name type="scientific">Byssothecium circinans</name>
    <dbReference type="NCBI Taxonomy" id="147558"/>
    <lineage>
        <taxon>Eukaryota</taxon>
        <taxon>Fungi</taxon>
        <taxon>Dikarya</taxon>
        <taxon>Ascomycota</taxon>
        <taxon>Pezizomycotina</taxon>
        <taxon>Dothideomycetes</taxon>
        <taxon>Pleosporomycetidae</taxon>
        <taxon>Pleosporales</taxon>
        <taxon>Massarineae</taxon>
        <taxon>Massarinaceae</taxon>
        <taxon>Byssothecium</taxon>
    </lineage>
</organism>
<feature type="binding site" evidence="7">
    <location>
        <position position="561"/>
    </location>
    <ligand>
        <name>Zn(2+)</name>
        <dbReference type="ChEBI" id="CHEBI:29105"/>
        <label>1</label>
    </ligand>
</feature>
<feature type="binding site" evidence="7">
    <location>
        <position position="243"/>
    </location>
    <ligand>
        <name>Zn(2+)</name>
        <dbReference type="ChEBI" id="CHEBI:29105"/>
        <label>1</label>
    </ligand>
</feature>
<dbReference type="Pfam" id="PF01546">
    <property type="entry name" value="Peptidase_M20"/>
    <property type="match status" value="1"/>
</dbReference>
<dbReference type="InterPro" id="IPR002933">
    <property type="entry name" value="Peptidase_M20"/>
</dbReference>
<keyword evidence="10" id="KW-1185">Reference proteome</keyword>
<evidence type="ECO:0000256" key="2">
    <source>
        <dbReference type="ARBA" id="ARBA00022670"/>
    </source>
</evidence>
<dbReference type="CDD" id="cd05674">
    <property type="entry name" value="M20_yscS"/>
    <property type="match status" value="1"/>
</dbReference>
<feature type="domain" description="Peptidase M20 dimerisation" evidence="8">
    <location>
        <begin position="289"/>
        <end position="453"/>
    </location>
</feature>
<dbReference type="Gene3D" id="3.30.70.360">
    <property type="match status" value="1"/>
</dbReference>
<dbReference type="FunFam" id="3.40.630.10:FF:000027">
    <property type="entry name" value="N-fatty-acyl-amino acid synthase/hydrolase PM20D1"/>
    <property type="match status" value="1"/>
</dbReference>
<dbReference type="AlphaFoldDB" id="A0A6A5TWW3"/>
<dbReference type="Proteomes" id="UP000800035">
    <property type="component" value="Unassembled WGS sequence"/>
</dbReference>
<feature type="binding site" evidence="7">
    <location>
        <position position="271"/>
    </location>
    <ligand>
        <name>Zn(2+)</name>
        <dbReference type="ChEBI" id="CHEBI:29105"/>
        <label>2</label>
    </ligand>
</feature>
<dbReference type="GO" id="GO:0000328">
    <property type="term" value="C:fungal-type vacuole lumen"/>
    <property type="evidence" value="ECO:0007669"/>
    <property type="project" value="TreeGrafter"/>
</dbReference>
<dbReference type="SUPFAM" id="SSF55031">
    <property type="entry name" value="Bacterial exopeptidase dimerisation domain"/>
    <property type="match status" value="1"/>
</dbReference>
<keyword evidence="4" id="KW-0378">Hydrolase</keyword>
<keyword evidence="2" id="KW-0645">Protease</keyword>
<feature type="active site" description="Proton acceptor" evidence="6">
    <location>
        <position position="242"/>
    </location>
</feature>
<dbReference type="Pfam" id="PF07687">
    <property type="entry name" value="M20_dimer"/>
    <property type="match status" value="1"/>
</dbReference>
<evidence type="ECO:0000313" key="10">
    <source>
        <dbReference type="Proteomes" id="UP000800035"/>
    </source>
</evidence>
<feature type="binding site" evidence="7">
    <location>
        <position position="208"/>
    </location>
    <ligand>
        <name>Zn(2+)</name>
        <dbReference type="ChEBI" id="CHEBI:29105"/>
        <label>1</label>
    </ligand>
</feature>
<keyword evidence="5 7" id="KW-0862">Zinc</keyword>
<evidence type="ECO:0000256" key="4">
    <source>
        <dbReference type="ARBA" id="ARBA00022801"/>
    </source>
</evidence>
<keyword evidence="9" id="KW-0121">Carboxypeptidase</keyword>
<dbReference type="PIRSF" id="PIRSF037217">
    <property type="entry name" value="Carboxypeptidase_S"/>
    <property type="match status" value="1"/>
</dbReference>
<dbReference type="InterPro" id="IPR011650">
    <property type="entry name" value="Peptidase_M20_dimer"/>
</dbReference>
<dbReference type="GO" id="GO:0046872">
    <property type="term" value="F:metal ion binding"/>
    <property type="evidence" value="ECO:0007669"/>
    <property type="project" value="UniProtKB-KW"/>
</dbReference>